<feature type="domain" description="4Fe-4S ferredoxin-type" evidence="9">
    <location>
        <begin position="148"/>
        <end position="182"/>
    </location>
</feature>
<dbReference type="AlphaFoldDB" id="X0XDV0"/>
<dbReference type="EMBL" id="BARS01038484">
    <property type="protein sequence ID" value="GAG23131.1"/>
    <property type="molecule type" value="Genomic_DNA"/>
</dbReference>
<dbReference type="Gene3D" id="3.40.50.720">
    <property type="entry name" value="NAD(P)-binding Rossmann-like Domain"/>
    <property type="match status" value="1"/>
</dbReference>
<accession>X0XDV0</accession>
<keyword evidence="6" id="KW-0560">Oxidoreductase</keyword>
<keyword evidence="3" id="KW-0004">4Fe-4S</keyword>
<dbReference type="SUPFAM" id="SSF51905">
    <property type="entry name" value="FAD/NAD(P)-binding domain"/>
    <property type="match status" value="1"/>
</dbReference>
<reference evidence="10" key="1">
    <citation type="journal article" date="2014" name="Front. Microbiol.">
        <title>High frequency of phylogenetically diverse reductive dehalogenase-homologous genes in deep subseafloor sedimentary metagenomes.</title>
        <authorList>
            <person name="Kawai M."/>
            <person name="Futagami T."/>
            <person name="Toyoda A."/>
            <person name="Takaki Y."/>
            <person name="Nishi S."/>
            <person name="Hori S."/>
            <person name="Arai W."/>
            <person name="Tsubouchi T."/>
            <person name="Morono Y."/>
            <person name="Uchiyama I."/>
            <person name="Ito T."/>
            <person name="Fujiyama A."/>
            <person name="Inagaki F."/>
            <person name="Takami H."/>
        </authorList>
    </citation>
    <scope>NUCLEOTIDE SEQUENCE</scope>
    <source>
        <strain evidence="10">Expedition CK06-06</strain>
    </source>
</reference>
<comment type="caution">
    <text evidence="10">The sequence shown here is derived from an EMBL/GenBank/DDBJ whole genome shotgun (WGS) entry which is preliminary data.</text>
</comment>
<evidence type="ECO:0000256" key="2">
    <source>
        <dbReference type="ARBA" id="ARBA00006561"/>
    </source>
</evidence>
<dbReference type="InterPro" id="IPR017896">
    <property type="entry name" value="4Fe4S_Fe-S-bd"/>
</dbReference>
<dbReference type="Pfam" id="PF07992">
    <property type="entry name" value="Pyr_redox_2"/>
    <property type="match status" value="1"/>
</dbReference>
<dbReference type="GO" id="GO:0016491">
    <property type="term" value="F:oxidoreductase activity"/>
    <property type="evidence" value="ECO:0007669"/>
    <property type="project" value="UniProtKB-KW"/>
</dbReference>
<dbReference type="PROSITE" id="PS00198">
    <property type="entry name" value="4FE4S_FER_1"/>
    <property type="match status" value="1"/>
</dbReference>
<gene>
    <name evidence="10" type="ORF">S01H1_58883</name>
</gene>
<dbReference type="InterPro" id="IPR039650">
    <property type="entry name" value="HdrA-like"/>
</dbReference>
<dbReference type="InterPro" id="IPR036188">
    <property type="entry name" value="FAD/NAD-bd_sf"/>
</dbReference>
<proteinExistence type="inferred from homology"/>
<organism evidence="10">
    <name type="scientific">marine sediment metagenome</name>
    <dbReference type="NCBI Taxonomy" id="412755"/>
    <lineage>
        <taxon>unclassified sequences</taxon>
        <taxon>metagenomes</taxon>
        <taxon>ecological metagenomes</taxon>
    </lineage>
</organism>
<keyword evidence="4" id="KW-0479">Metal-binding</keyword>
<dbReference type="InterPro" id="IPR017900">
    <property type="entry name" value="4Fe4S_Fe_S_CS"/>
</dbReference>
<evidence type="ECO:0000256" key="1">
    <source>
        <dbReference type="ARBA" id="ARBA00001974"/>
    </source>
</evidence>
<evidence type="ECO:0000256" key="6">
    <source>
        <dbReference type="ARBA" id="ARBA00023002"/>
    </source>
</evidence>
<protein>
    <recommendedName>
        <fullName evidence="9">4Fe-4S ferredoxin-type domain-containing protein</fullName>
    </recommendedName>
</protein>
<comment type="similarity">
    <text evidence="2">Belongs to the HdrA family.</text>
</comment>
<evidence type="ECO:0000256" key="3">
    <source>
        <dbReference type="ARBA" id="ARBA00022485"/>
    </source>
</evidence>
<dbReference type="PANTHER" id="PTHR43498">
    <property type="entry name" value="FERREDOXIN:COB-COM HETERODISULFIDE REDUCTASE SUBUNIT A"/>
    <property type="match status" value="1"/>
</dbReference>
<dbReference type="InterPro" id="IPR023753">
    <property type="entry name" value="FAD/NAD-binding_dom"/>
</dbReference>
<evidence type="ECO:0000256" key="5">
    <source>
        <dbReference type="ARBA" id="ARBA00022827"/>
    </source>
</evidence>
<evidence type="ECO:0000256" key="8">
    <source>
        <dbReference type="ARBA" id="ARBA00023014"/>
    </source>
</evidence>
<dbReference type="GO" id="GO:0051539">
    <property type="term" value="F:4 iron, 4 sulfur cluster binding"/>
    <property type="evidence" value="ECO:0007669"/>
    <property type="project" value="UniProtKB-KW"/>
</dbReference>
<name>X0XDV0_9ZZZZ</name>
<dbReference type="PANTHER" id="PTHR43498:SF1">
    <property type="entry name" value="COB--COM HETERODISULFIDE REDUCTASE IRON-SULFUR SUBUNIT A"/>
    <property type="match status" value="1"/>
</dbReference>
<evidence type="ECO:0000313" key="10">
    <source>
        <dbReference type="EMBL" id="GAG23131.1"/>
    </source>
</evidence>
<feature type="non-terminal residue" evidence="10">
    <location>
        <position position="182"/>
    </location>
</feature>
<dbReference type="PROSITE" id="PS51379">
    <property type="entry name" value="4FE4S_FER_2"/>
    <property type="match status" value="2"/>
</dbReference>
<dbReference type="GO" id="GO:0046872">
    <property type="term" value="F:metal ion binding"/>
    <property type="evidence" value="ECO:0007669"/>
    <property type="project" value="UniProtKB-KW"/>
</dbReference>
<evidence type="ECO:0000256" key="4">
    <source>
        <dbReference type="ARBA" id="ARBA00022723"/>
    </source>
</evidence>
<dbReference type="SUPFAM" id="SSF54862">
    <property type="entry name" value="4Fe-4S ferredoxins"/>
    <property type="match status" value="1"/>
</dbReference>
<sequence>MTEKGNYPDVLVIGAGITGVEASLLLSNSGRKVHLVEKTSYTGGTVIKFEEVFSNMECSTCMVAPIQQELLQDKNINLLTLTEVEDVKGSSGNFTVKIHKKARYVDMQNCIGCDACFEPCPVSLKNEFEEGLSERKAIYVPCAGALPNVPMIDTEHCLRFKGKDCKACQEACMFEAIDFKQK</sequence>
<feature type="domain" description="4Fe-4S ferredoxin-type" evidence="9">
    <location>
        <begin position="101"/>
        <end position="131"/>
    </location>
</feature>
<evidence type="ECO:0000259" key="9">
    <source>
        <dbReference type="PROSITE" id="PS51379"/>
    </source>
</evidence>
<keyword evidence="5" id="KW-0285">Flavoprotein</keyword>
<dbReference type="Gene3D" id="3.30.70.20">
    <property type="match status" value="1"/>
</dbReference>
<evidence type="ECO:0000256" key="7">
    <source>
        <dbReference type="ARBA" id="ARBA00023004"/>
    </source>
</evidence>
<keyword evidence="7" id="KW-0408">Iron</keyword>
<keyword evidence="5" id="KW-0274">FAD</keyword>
<comment type="cofactor">
    <cofactor evidence="1">
        <name>FAD</name>
        <dbReference type="ChEBI" id="CHEBI:57692"/>
    </cofactor>
</comment>
<keyword evidence="8" id="KW-0411">Iron-sulfur</keyword>